<proteinExistence type="inferred from homology"/>
<dbReference type="EMBL" id="HBED01019521">
    <property type="protein sequence ID" value="CAD8310347.1"/>
    <property type="molecule type" value="Transcribed_RNA"/>
</dbReference>
<evidence type="ECO:0000256" key="5">
    <source>
        <dbReference type="ARBA" id="ARBA00022605"/>
    </source>
</evidence>
<dbReference type="InterPro" id="IPR008927">
    <property type="entry name" value="6-PGluconate_DH-like_C_sf"/>
</dbReference>
<evidence type="ECO:0000259" key="13">
    <source>
        <dbReference type="Pfam" id="PF03807"/>
    </source>
</evidence>
<accession>A0A7R9Z8Y2</accession>
<dbReference type="SUPFAM" id="SSF48179">
    <property type="entry name" value="6-phosphogluconate dehydrogenase C-terminal domain-like"/>
    <property type="match status" value="1"/>
</dbReference>
<keyword evidence="4" id="KW-0963">Cytoplasm</keyword>
<dbReference type="PROSITE" id="PS00521">
    <property type="entry name" value="P5CR"/>
    <property type="match status" value="1"/>
</dbReference>
<feature type="domain" description="Pyrroline-5-carboxylate reductase dimerisation" evidence="14">
    <location>
        <begin position="160"/>
        <end position="264"/>
    </location>
</feature>
<feature type="binding site" evidence="11">
    <location>
        <position position="56"/>
    </location>
    <ligand>
        <name>NADPH</name>
        <dbReference type="ChEBI" id="CHEBI:57783"/>
    </ligand>
</feature>
<evidence type="ECO:0000256" key="1">
    <source>
        <dbReference type="ARBA" id="ARBA00004496"/>
    </source>
</evidence>
<reference evidence="15" key="1">
    <citation type="submission" date="2021-01" db="EMBL/GenBank/DDBJ databases">
        <authorList>
            <person name="Corre E."/>
            <person name="Pelletier E."/>
            <person name="Niang G."/>
            <person name="Scheremetjew M."/>
            <person name="Finn R."/>
            <person name="Kale V."/>
            <person name="Holt S."/>
            <person name="Cochrane G."/>
            <person name="Meng A."/>
            <person name="Brown T."/>
            <person name="Cohen L."/>
        </authorList>
    </citation>
    <scope>NUCLEOTIDE SEQUENCE</scope>
    <source>
        <strain evidence="15">CCMP147</strain>
    </source>
</reference>
<evidence type="ECO:0000256" key="4">
    <source>
        <dbReference type="ARBA" id="ARBA00022490"/>
    </source>
</evidence>
<dbReference type="EC" id="1.5.1.2" evidence="12"/>
<dbReference type="InterPro" id="IPR029036">
    <property type="entry name" value="P5CR_dimer"/>
</dbReference>
<dbReference type="Pfam" id="PF03807">
    <property type="entry name" value="F420_oxidored"/>
    <property type="match status" value="1"/>
</dbReference>
<keyword evidence="8 12" id="KW-0560">Oxidoreductase</keyword>
<dbReference type="HAMAP" id="MF_01925">
    <property type="entry name" value="P5C_reductase"/>
    <property type="match status" value="1"/>
</dbReference>
<dbReference type="FunFam" id="3.40.50.720:FF:000190">
    <property type="entry name" value="Pyrroline-5-carboxylate reductase"/>
    <property type="match status" value="1"/>
</dbReference>
<sequence>MSSVGFIGAGMMASALMQGLVSNKVVDDPVDISCSDPFEPSRKRASEQGYFATPDNKEVCKRAKDVIIIAVKPNVVEAACSCISAVESDAVVISILAGVTLETLEALLPGRRVVRVMPNTPCLVGEAASGFALGKLASPSDKKVVEKIFGSVGVAVEVTESNLDAVTGLSGSGPAYVFQFIEALSDGGVRCGLPRAVATQLAAQMVKGAAEMVLQTGKHPGQLKDGVTSPGGTTIAGVEALENGGFRSATISAVTAATKRSMQLGGVSSEDISNKYNL</sequence>
<comment type="catalytic activity">
    <reaction evidence="9">
        <text>L-proline + NAD(+) = (S)-1-pyrroline-5-carboxylate + NADH + 2 H(+)</text>
        <dbReference type="Rhea" id="RHEA:14105"/>
        <dbReference type="ChEBI" id="CHEBI:15378"/>
        <dbReference type="ChEBI" id="CHEBI:17388"/>
        <dbReference type="ChEBI" id="CHEBI:57540"/>
        <dbReference type="ChEBI" id="CHEBI:57945"/>
        <dbReference type="ChEBI" id="CHEBI:60039"/>
        <dbReference type="EC" id="1.5.1.2"/>
    </reaction>
</comment>
<evidence type="ECO:0000256" key="12">
    <source>
        <dbReference type="RuleBase" id="RU003903"/>
    </source>
</evidence>
<dbReference type="PANTHER" id="PTHR11645">
    <property type="entry name" value="PYRROLINE-5-CARBOXYLATE REDUCTASE"/>
    <property type="match status" value="1"/>
</dbReference>
<evidence type="ECO:0000256" key="8">
    <source>
        <dbReference type="ARBA" id="ARBA00023002"/>
    </source>
</evidence>
<dbReference type="FunFam" id="1.10.3730.10:FF:000001">
    <property type="entry name" value="Pyrroline-5-carboxylate reductase"/>
    <property type="match status" value="1"/>
</dbReference>
<comment type="similarity">
    <text evidence="2 12">Belongs to the pyrroline-5-carboxylate reductase family.</text>
</comment>
<keyword evidence="6 12" id="KW-0641">Proline biosynthesis</keyword>
<dbReference type="PANTHER" id="PTHR11645:SF0">
    <property type="entry name" value="PYRROLINE-5-CARBOXYLATE REDUCTASE 3"/>
    <property type="match status" value="1"/>
</dbReference>
<keyword evidence="5 12" id="KW-0028">Amino-acid biosynthesis</keyword>
<comment type="pathway">
    <text evidence="12">Amino-acid biosynthesis; L-proline biosynthesis; L-proline from L-glutamate 5-semialdehyde: step 1/1.</text>
</comment>
<evidence type="ECO:0000313" key="15">
    <source>
        <dbReference type="EMBL" id="CAD8310347.1"/>
    </source>
</evidence>
<dbReference type="Gene3D" id="1.10.3730.10">
    <property type="entry name" value="ProC C-terminal domain-like"/>
    <property type="match status" value="1"/>
</dbReference>
<evidence type="ECO:0000256" key="10">
    <source>
        <dbReference type="ARBA" id="ARBA00052690"/>
    </source>
</evidence>
<evidence type="ECO:0000256" key="3">
    <source>
        <dbReference type="ARBA" id="ARBA00021413"/>
    </source>
</evidence>
<dbReference type="InterPro" id="IPR028939">
    <property type="entry name" value="P5C_Rdtase_cat_N"/>
</dbReference>
<dbReference type="AlphaFoldDB" id="A0A7R9Z8Y2"/>
<protein>
    <recommendedName>
        <fullName evidence="3 12">Pyrroline-5-carboxylate reductase</fullName>
        <ecNumber evidence="12">1.5.1.2</ecNumber>
    </recommendedName>
</protein>
<dbReference type="GO" id="GO:0004735">
    <property type="term" value="F:pyrroline-5-carboxylate reductase activity"/>
    <property type="evidence" value="ECO:0007669"/>
    <property type="project" value="UniProtKB-EC"/>
</dbReference>
<evidence type="ECO:0000256" key="6">
    <source>
        <dbReference type="ARBA" id="ARBA00022650"/>
    </source>
</evidence>
<evidence type="ECO:0000256" key="7">
    <source>
        <dbReference type="ARBA" id="ARBA00022857"/>
    </source>
</evidence>
<dbReference type="PIRSF" id="PIRSF000193">
    <property type="entry name" value="Pyrrol-5-carb_rd"/>
    <property type="match status" value="1"/>
</dbReference>
<evidence type="ECO:0000256" key="11">
    <source>
        <dbReference type="PIRSR" id="PIRSR000193-1"/>
    </source>
</evidence>
<gene>
    <name evidence="15" type="ORF">TDUB1175_LOCUS9765</name>
</gene>
<dbReference type="NCBIfam" id="TIGR00112">
    <property type="entry name" value="proC"/>
    <property type="match status" value="1"/>
</dbReference>
<evidence type="ECO:0000259" key="14">
    <source>
        <dbReference type="Pfam" id="PF14748"/>
    </source>
</evidence>
<dbReference type="UniPathway" id="UPA00098">
    <property type="reaction ID" value="UER00361"/>
</dbReference>
<name>A0A7R9Z8Y2_9STRA</name>
<dbReference type="SUPFAM" id="SSF51735">
    <property type="entry name" value="NAD(P)-binding Rossmann-fold domains"/>
    <property type="match status" value="1"/>
</dbReference>
<organism evidence="15">
    <name type="scientific">Pseudictyota dubia</name>
    <dbReference type="NCBI Taxonomy" id="2749911"/>
    <lineage>
        <taxon>Eukaryota</taxon>
        <taxon>Sar</taxon>
        <taxon>Stramenopiles</taxon>
        <taxon>Ochrophyta</taxon>
        <taxon>Bacillariophyta</taxon>
        <taxon>Mediophyceae</taxon>
        <taxon>Biddulphiophycidae</taxon>
        <taxon>Eupodiscales</taxon>
        <taxon>Odontellaceae</taxon>
        <taxon>Pseudictyota</taxon>
    </lineage>
</organism>
<dbReference type="GO" id="GO:0055129">
    <property type="term" value="P:L-proline biosynthetic process"/>
    <property type="evidence" value="ECO:0007669"/>
    <property type="project" value="UniProtKB-UniPathway"/>
</dbReference>
<dbReference type="GO" id="GO:0005737">
    <property type="term" value="C:cytoplasm"/>
    <property type="evidence" value="ECO:0007669"/>
    <property type="project" value="UniProtKB-SubCell"/>
</dbReference>
<keyword evidence="7 11" id="KW-0521">NADP</keyword>
<evidence type="ECO:0000256" key="2">
    <source>
        <dbReference type="ARBA" id="ARBA00005525"/>
    </source>
</evidence>
<feature type="domain" description="Pyrroline-5-carboxylate reductase catalytic N-terminal" evidence="13">
    <location>
        <begin position="4"/>
        <end position="98"/>
    </location>
</feature>
<dbReference type="InterPro" id="IPR036291">
    <property type="entry name" value="NAD(P)-bd_dom_sf"/>
</dbReference>
<comment type="subcellular location">
    <subcellularLocation>
        <location evidence="1">Cytoplasm</location>
    </subcellularLocation>
</comment>
<comment type="catalytic activity">
    <reaction evidence="10 12">
        <text>L-proline + NADP(+) = (S)-1-pyrroline-5-carboxylate + NADPH + 2 H(+)</text>
        <dbReference type="Rhea" id="RHEA:14109"/>
        <dbReference type="ChEBI" id="CHEBI:15378"/>
        <dbReference type="ChEBI" id="CHEBI:17388"/>
        <dbReference type="ChEBI" id="CHEBI:57783"/>
        <dbReference type="ChEBI" id="CHEBI:58349"/>
        <dbReference type="ChEBI" id="CHEBI:60039"/>
        <dbReference type="EC" id="1.5.1.2"/>
    </reaction>
</comment>
<feature type="binding site" evidence="11">
    <location>
        <begin position="70"/>
        <end position="73"/>
    </location>
    <ligand>
        <name>NADP(+)</name>
        <dbReference type="ChEBI" id="CHEBI:58349"/>
    </ligand>
</feature>
<feature type="binding site" evidence="11">
    <location>
        <begin position="7"/>
        <end position="12"/>
    </location>
    <ligand>
        <name>NADP(+)</name>
        <dbReference type="ChEBI" id="CHEBI:58349"/>
    </ligand>
</feature>
<evidence type="ECO:0000256" key="9">
    <source>
        <dbReference type="ARBA" id="ARBA00050547"/>
    </source>
</evidence>
<dbReference type="Gene3D" id="3.40.50.720">
    <property type="entry name" value="NAD(P)-binding Rossmann-like Domain"/>
    <property type="match status" value="1"/>
</dbReference>
<dbReference type="InterPro" id="IPR000304">
    <property type="entry name" value="Pyrroline-COOH_reductase"/>
</dbReference>
<dbReference type="Pfam" id="PF14748">
    <property type="entry name" value="P5CR_dimer"/>
    <property type="match status" value="1"/>
</dbReference>
<dbReference type="InterPro" id="IPR053790">
    <property type="entry name" value="P5CR-like_CS"/>
</dbReference>